<dbReference type="RefSeq" id="WP_145260573.1">
    <property type="nucleotide sequence ID" value="NZ_CP036279.1"/>
</dbReference>
<feature type="region of interest" description="Disordered" evidence="1">
    <location>
        <begin position="51"/>
        <end position="80"/>
    </location>
</feature>
<evidence type="ECO:0000256" key="2">
    <source>
        <dbReference type="SAM" id="Phobius"/>
    </source>
</evidence>
<feature type="compositionally biased region" description="Basic and acidic residues" evidence="1">
    <location>
        <begin position="23"/>
        <end position="35"/>
    </location>
</feature>
<feature type="transmembrane region" description="Helical" evidence="2">
    <location>
        <begin position="279"/>
        <end position="301"/>
    </location>
</feature>
<feature type="region of interest" description="Disordered" evidence="1">
    <location>
        <begin position="1"/>
        <end position="35"/>
    </location>
</feature>
<dbReference type="InterPro" id="IPR025640">
    <property type="entry name" value="GYF_2"/>
</dbReference>
<feature type="transmembrane region" description="Helical" evidence="2">
    <location>
        <begin position="363"/>
        <end position="382"/>
    </location>
</feature>
<evidence type="ECO:0000313" key="5">
    <source>
        <dbReference type="Proteomes" id="UP000317093"/>
    </source>
</evidence>
<dbReference type="Proteomes" id="UP000317093">
    <property type="component" value="Chromosome"/>
</dbReference>
<feature type="compositionally biased region" description="Polar residues" evidence="1">
    <location>
        <begin position="56"/>
        <end position="72"/>
    </location>
</feature>
<evidence type="ECO:0000313" key="4">
    <source>
        <dbReference type="EMBL" id="QDU63251.1"/>
    </source>
</evidence>
<dbReference type="OrthoDB" id="289500at2"/>
<keyword evidence="5" id="KW-1185">Reference proteome</keyword>
<keyword evidence="2" id="KW-0472">Membrane</keyword>
<keyword evidence="2" id="KW-1133">Transmembrane helix</keyword>
<organism evidence="4 5">
    <name type="scientific">Kolteria novifilia</name>
    <dbReference type="NCBI Taxonomy" id="2527975"/>
    <lineage>
        <taxon>Bacteria</taxon>
        <taxon>Pseudomonadati</taxon>
        <taxon>Planctomycetota</taxon>
        <taxon>Planctomycetia</taxon>
        <taxon>Kolteriales</taxon>
        <taxon>Kolteriaceae</taxon>
        <taxon>Kolteria</taxon>
    </lineage>
</organism>
<dbReference type="AlphaFoldDB" id="A0A518B8F9"/>
<feature type="domain" description="GYF" evidence="3">
    <location>
        <begin position="6"/>
        <end position="54"/>
    </location>
</feature>
<keyword evidence="2" id="KW-0812">Transmembrane</keyword>
<dbReference type="Pfam" id="PF14237">
    <property type="entry name" value="GYF_2"/>
    <property type="match status" value="1"/>
</dbReference>
<dbReference type="KEGG" id="knv:Pan216_41290"/>
<gene>
    <name evidence="4" type="ORF">Pan216_41290</name>
</gene>
<reference evidence="4 5" key="1">
    <citation type="submission" date="2019-02" db="EMBL/GenBank/DDBJ databases">
        <title>Deep-cultivation of Planctomycetes and their phenomic and genomic characterization uncovers novel biology.</title>
        <authorList>
            <person name="Wiegand S."/>
            <person name="Jogler M."/>
            <person name="Boedeker C."/>
            <person name="Pinto D."/>
            <person name="Vollmers J."/>
            <person name="Rivas-Marin E."/>
            <person name="Kohn T."/>
            <person name="Peeters S.H."/>
            <person name="Heuer A."/>
            <person name="Rast P."/>
            <person name="Oberbeckmann S."/>
            <person name="Bunk B."/>
            <person name="Jeske O."/>
            <person name="Meyerdierks A."/>
            <person name="Storesund J.E."/>
            <person name="Kallscheuer N."/>
            <person name="Luecker S."/>
            <person name="Lage O.M."/>
            <person name="Pohl T."/>
            <person name="Merkel B.J."/>
            <person name="Hornburger P."/>
            <person name="Mueller R.-W."/>
            <person name="Bruemmer F."/>
            <person name="Labrenz M."/>
            <person name="Spormann A.M."/>
            <person name="Op den Camp H."/>
            <person name="Overmann J."/>
            <person name="Amann R."/>
            <person name="Jetten M.S.M."/>
            <person name="Mascher T."/>
            <person name="Medema M.H."/>
            <person name="Devos D.P."/>
            <person name="Kaster A.-K."/>
            <person name="Ovreas L."/>
            <person name="Rohde M."/>
            <person name="Galperin M.Y."/>
            <person name="Jogler C."/>
        </authorList>
    </citation>
    <scope>NUCLEOTIDE SEQUENCE [LARGE SCALE GENOMIC DNA]</scope>
    <source>
        <strain evidence="4 5">Pan216</strain>
    </source>
</reference>
<sequence>MSTQEFYVKNGAEVDGPFSLDQLRTKQQEGRIVPETEISRDRVRWKPAGAVRGLFKSQQNDSESSNDGSSPNPKEKPQWWLSLNGEPDGPFTREAILARIGETTGKVDLLACLLGEKEWKPISSFPEFAPVELEGVNDDSNGSGEKRWWLHYSGQTTEPLSRDSVESILSSRKVPSDALICLVGSDSWLSIRQVTEFARLVPPPLPSHSHGGGTGASGPVDRSTLWDHPLVNPRLPTMANWICIYAIVVSPVLYCLWWIVGLGTSPLFADDSWFRGMEFISHLTLDLAYLIVAVFLFVGGIRLKNIQRSGAFLTRWCIWANIILNIGGTLLFGTLGFFAGLNGEHHFAPVSEFATVGDTVSELLLPVYVMAFVFELFALVWIHRHEQELPLETE</sequence>
<evidence type="ECO:0000256" key="1">
    <source>
        <dbReference type="SAM" id="MobiDB-lite"/>
    </source>
</evidence>
<name>A0A518B8F9_9BACT</name>
<evidence type="ECO:0000259" key="3">
    <source>
        <dbReference type="Pfam" id="PF14237"/>
    </source>
</evidence>
<feature type="transmembrane region" description="Helical" evidence="2">
    <location>
        <begin position="238"/>
        <end position="259"/>
    </location>
</feature>
<accession>A0A518B8F9</accession>
<protein>
    <recommendedName>
        <fullName evidence="3">GYF domain-containing protein</fullName>
    </recommendedName>
</protein>
<feature type="transmembrane region" description="Helical" evidence="2">
    <location>
        <begin position="322"/>
        <end position="343"/>
    </location>
</feature>
<proteinExistence type="predicted"/>
<dbReference type="EMBL" id="CP036279">
    <property type="protein sequence ID" value="QDU63251.1"/>
    <property type="molecule type" value="Genomic_DNA"/>
</dbReference>